<feature type="coiled-coil region" evidence="1">
    <location>
        <begin position="472"/>
        <end position="499"/>
    </location>
</feature>
<feature type="compositionally biased region" description="Polar residues" evidence="2">
    <location>
        <begin position="1"/>
        <end position="20"/>
    </location>
</feature>
<proteinExistence type="predicted"/>
<evidence type="ECO:0000256" key="1">
    <source>
        <dbReference type="SAM" id="Coils"/>
    </source>
</evidence>
<evidence type="ECO:0000259" key="3">
    <source>
        <dbReference type="Pfam" id="PF01926"/>
    </source>
</evidence>
<dbReference type="InterPro" id="IPR006073">
    <property type="entry name" value="GTP-bd"/>
</dbReference>
<evidence type="ECO:0000313" key="4">
    <source>
        <dbReference type="EMBL" id="CAE7132071.1"/>
    </source>
</evidence>
<dbReference type="Proteomes" id="UP000663827">
    <property type="component" value="Unassembled WGS sequence"/>
</dbReference>
<sequence>MPGEYQGNNPQPVPGRSQNDGWKPPAASMLVMGLSGCGKSNFINLATGQTDCMVSTGPKLCTKYARTCRHSISINGSEFRFIDTPGFANDTIDDRKVLERLVEYFAPRDTSCFPKRVTGLLYIHSEDELFKGRTSRKTIEMLVKILGKRFLDRVTVLVRSQNGTQSALSTVKSADSPLYPLYCHDTKPWDTIPYTEDPQSIKEMLAPYIPVSPRLIRLAALENFAQRDGSNWQYNDISRQLWDWFPDEIGNSLITVDQAVIQTRLHEKQDELEKPRVLPAQKEQELKEFQSALENEVKNIREKIVAEKFDHEVRLESLCEAIRDQGDKMSELQSKARNLLAQKERELKDLQSAHEIEMKNVQEKIVAEKSDHEVQFGSLCKTIRDHEGKISELESANRSGAEEIESLKALGLKKDMEIKALQEKLLVKDAELTKIKEASERAIRELMGISRTEENEGTELKSGANCTTNKLANKQKEEVHRLEAEIRRINAEYGSLRSHMQLQENTEQEDIMTALGDLNRLIEEYGQTISEHIEQHMEDNPPKKVLKPQDLLSIFGQVKRKVASKVKQDVYVLFEYAVQAIICGQLYTHLFEPFHPSIADHNSFVMEVYNRLSHQAPQFVSGRWRRDTFNYMSGVSTSKGQDKLNGERMYALIIGALGTLLGKIDGIKPEDVLQEHDKALVKLITMAEEFNRLIKGGVSALGDFQPIAFPFGQEFQPSHMSEVNSKPKKLVHPDIILATVGLGLVKRQALGGDQKPEEMVLRNAIVFGSPK</sequence>
<dbReference type="EMBL" id="CAJNJQ010001308">
    <property type="protein sequence ID" value="CAE7132071.1"/>
    <property type="molecule type" value="Genomic_DNA"/>
</dbReference>
<dbReference type="Gene3D" id="3.40.50.300">
    <property type="entry name" value="P-loop containing nucleotide triphosphate hydrolases"/>
    <property type="match status" value="1"/>
</dbReference>
<dbReference type="CDD" id="cd00882">
    <property type="entry name" value="Ras_like_GTPase"/>
    <property type="match status" value="1"/>
</dbReference>
<dbReference type="GO" id="GO:0005525">
    <property type="term" value="F:GTP binding"/>
    <property type="evidence" value="ECO:0007669"/>
    <property type="project" value="InterPro"/>
</dbReference>
<keyword evidence="1" id="KW-0175">Coiled coil</keyword>
<dbReference type="InterPro" id="IPR027417">
    <property type="entry name" value="P-loop_NTPase"/>
</dbReference>
<reference evidence="4" key="1">
    <citation type="submission" date="2021-01" db="EMBL/GenBank/DDBJ databases">
        <authorList>
            <person name="Kaushik A."/>
        </authorList>
    </citation>
    <scope>NUCLEOTIDE SEQUENCE</scope>
    <source>
        <strain evidence="4">AG5</strain>
    </source>
</reference>
<dbReference type="AlphaFoldDB" id="A0A8H3HZU2"/>
<feature type="domain" description="G" evidence="3">
    <location>
        <begin position="29"/>
        <end position="91"/>
    </location>
</feature>
<dbReference type="SUPFAM" id="SSF52540">
    <property type="entry name" value="P-loop containing nucleoside triphosphate hydrolases"/>
    <property type="match status" value="1"/>
</dbReference>
<evidence type="ECO:0000313" key="5">
    <source>
        <dbReference type="Proteomes" id="UP000663827"/>
    </source>
</evidence>
<accession>A0A8H3HZU2</accession>
<comment type="caution">
    <text evidence="4">The sequence shown here is derived from an EMBL/GenBank/DDBJ whole genome shotgun (WGS) entry which is preliminary data.</text>
</comment>
<feature type="coiled-coil region" evidence="1">
    <location>
        <begin position="283"/>
        <end position="360"/>
    </location>
</feature>
<feature type="region of interest" description="Disordered" evidence="2">
    <location>
        <begin position="1"/>
        <end position="22"/>
    </location>
</feature>
<organism evidence="4 5">
    <name type="scientific">Rhizoctonia solani</name>
    <dbReference type="NCBI Taxonomy" id="456999"/>
    <lineage>
        <taxon>Eukaryota</taxon>
        <taxon>Fungi</taxon>
        <taxon>Dikarya</taxon>
        <taxon>Basidiomycota</taxon>
        <taxon>Agaricomycotina</taxon>
        <taxon>Agaricomycetes</taxon>
        <taxon>Cantharellales</taxon>
        <taxon>Ceratobasidiaceae</taxon>
        <taxon>Rhizoctonia</taxon>
    </lineage>
</organism>
<name>A0A8H3HZU2_9AGAM</name>
<protein>
    <recommendedName>
        <fullName evidence="3">G domain-containing protein</fullName>
    </recommendedName>
</protein>
<dbReference type="Pfam" id="PF01926">
    <property type="entry name" value="MMR_HSR1"/>
    <property type="match status" value="1"/>
</dbReference>
<evidence type="ECO:0000256" key="2">
    <source>
        <dbReference type="SAM" id="MobiDB-lite"/>
    </source>
</evidence>
<gene>
    <name evidence="4" type="ORF">RDB_LOCUS65411</name>
</gene>